<gene>
    <name evidence="1" type="ORF">L1785_13920</name>
</gene>
<comment type="caution">
    <text evidence="1">The sequence shown here is derived from an EMBL/GenBank/DDBJ whole genome shotgun (WGS) entry which is preliminary data.</text>
</comment>
<organism evidence="1 2">
    <name type="scientific">Antribacter soli</name>
    <dbReference type="NCBI Taxonomy" id="2910976"/>
    <lineage>
        <taxon>Bacteria</taxon>
        <taxon>Bacillati</taxon>
        <taxon>Actinomycetota</taxon>
        <taxon>Actinomycetes</taxon>
        <taxon>Micrococcales</taxon>
        <taxon>Promicromonosporaceae</taxon>
        <taxon>Antribacter</taxon>
    </lineage>
</organism>
<dbReference type="Proteomes" id="UP001165405">
    <property type="component" value="Unassembled WGS sequence"/>
</dbReference>
<dbReference type="InterPro" id="IPR025534">
    <property type="entry name" value="DUF4420"/>
</dbReference>
<dbReference type="EMBL" id="JAKGSG010000038">
    <property type="protein sequence ID" value="MCF4122076.1"/>
    <property type="molecule type" value="Genomic_DNA"/>
</dbReference>
<sequence>MTAADNQSFEWLRARLDQQPHSVDDKARELIWADSGESLAVARNAGSLIEIFVVGPPLHATSSVLDGHLEHQTWTTSTGAALPATRIILPGSVNLPGVAAFICAELLANGLTLDPQTAFTATEPVIVQLMRHEAVGNQVLTGLAGELLALDALTRHASSPESVVDGWFGHAPSSRDFQLGPVGVEVKTTTGSSSTHTVQGFHQVEVGHPNGDEPETTLYVLSIGIRWLSTGTTSGRTIPSLVDAIVGRLPAGAGTHFLARLQQYGGDAGIGYDHEQDRDKARFARPWFATFERLYDMTDDRIHVLRSRDVQDVTHIDPASVSFRVTLPSQVNGDINPITGIEGIARSLTQ</sequence>
<dbReference type="RefSeq" id="WP_236089876.1">
    <property type="nucleotide sequence ID" value="NZ_JAKGSG010000038.1"/>
</dbReference>
<dbReference type="AlphaFoldDB" id="A0AA41QG78"/>
<accession>A0AA41QG78</accession>
<protein>
    <submittedName>
        <fullName evidence="1">PD-(D/E)XK motif protein</fullName>
    </submittedName>
</protein>
<evidence type="ECO:0000313" key="2">
    <source>
        <dbReference type="Proteomes" id="UP001165405"/>
    </source>
</evidence>
<dbReference type="Pfam" id="PF14390">
    <property type="entry name" value="DUF4420"/>
    <property type="match status" value="1"/>
</dbReference>
<reference evidence="1" key="1">
    <citation type="submission" date="2022-01" db="EMBL/GenBank/DDBJ databases">
        <title>Antribacter sp. nov., isolated from Guizhou of China.</title>
        <authorList>
            <person name="Chengliang C."/>
            <person name="Ya Z."/>
        </authorList>
    </citation>
    <scope>NUCLEOTIDE SEQUENCE</scope>
    <source>
        <strain evidence="1">KLBMP 9083</strain>
    </source>
</reference>
<proteinExistence type="predicted"/>
<evidence type="ECO:0000313" key="1">
    <source>
        <dbReference type="EMBL" id="MCF4122076.1"/>
    </source>
</evidence>
<keyword evidence="2" id="KW-1185">Reference proteome</keyword>
<name>A0AA41QG78_9MICO</name>